<accession>A0A423WU98</accession>
<evidence type="ECO:0000256" key="3">
    <source>
        <dbReference type="ARBA" id="ARBA00022692"/>
    </source>
</evidence>
<organism evidence="12 13">
    <name type="scientific">Cytospora leucostoma</name>
    <dbReference type="NCBI Taxonomy" id="1230097"/>
    <lineage>
        <taxon>Eukaryota</taxon>
        <taxon>Fungi</taxon>
        <taxon>Dikarya</taxon>
        <taxon>Ascomycota</taxon>
        <taxon>Pezizomycotina</taxon>
        <taxon>Sordariomycetes</taxon>
        <taxon>Sordariomycetidae</taxon>
        <taxon>Diaporthales</taxon>
        <taxon>Cytosporaceae</taxon>
        <taxon>Cytospora</taxon>
    </lineage>
</organism>
<dbReference type="Proteomes" id="UP000285146">
    <property type="component" value="Unassembled WGS sequence"/>
</dbReference>
<evidence type="ECO:0000256" key="8">
    <source>
        <dbReference type="ARBA" id="ARBA00023180"/>
    </source>
</evidence>
<evidence type="ECO:0000313" key="12">
    <source>
        <dbReference type="EMBL" id="ROW07144.1"/>
    </source>
</evidence>
<keyword evidence="13" id="KW-1185">Reference proteome</keyword>
<feature type="region of interest" description="Disordered" evidence="10">
    <location>
        <begin position="18"/>
        <end position="40"/>
    </location>
</feature>
<evidence type="ECO:0000313" key="13">
    <source>
        <dbReference type="Proteomes" id="UP000285146"/>
    </source>
</evidence>
<dbReference type="Pfam" id="PF11807">
    <property type="entry name" value="UstYa"/>
    <property type="match status" value="1"/>
</dbReference>
<dbReference type="STRING" id="1230097.A0A423WU98"/>
<comment type="pathway">
    <text evidence="2">Mycotoxin biosynthesis.</text>
</comment>
<keyword evidence="6" id="KW-0843">Virulence</keyword>
<dbReference type="InterPro" id="IPR021765">
    <property type="entry name" value="UstYa-like"/>
</dbReference>
<dbReference type="OrthoDB" id="3687641at2759"/>
<feature type="compositionally biased region" description="Polar residues" evidence="10">
    <location>
        <begin position="25"/>
        <end position="34"/>
    </location>
</feature>
<comment type="caution">
    <text evidence="12">The sequence shown here is derived from an EMBL/GenBank/DDBJ whole genome shotgun (WGS) entry which is preliminary data.</text>
</comment>
<evidence type="ECO:0000256" key="5">
    <source>
        <dbReference type="ARBA" id="ARBA00023002"/>
    </source>
</evidence>
<dbReference type="PANTHER" id="PTHR33365:SF4">
    <property type="entry name" value="CYCLOCHLOROTINE BIOSYNTHESIS PROTEIN O"/>
    <property type="match status" value="1"/>
</dbReference>
<dbReference type="PANTHER" id="PTHR33365">
    <property type="entry name" value="YALI0B05434P"/>
    <property type="match status" value="1"/>
</dbReference>
<keyword evidence="3 11" id="KW-0812">Transmembrane</keyword>
<protein>
    <recommendedName>
        <fullName evidence="14">Tat pathway signal sequence</fullName>
    </recommendedName>
</protein>
<dbReference type="GO" id="GO:0043386">
    <property type="term" value="P:mycotoxin biosynthetic process"/>
    <property type="evidence" value="ECO:0007669"/>
    <property type="project" value="InterPro"/>
</dbReference>
<name>A0A423WU98_9PEZI</name>
<dbReference type="InParanoid" id="A0A423WU98"/>
<evidence type="ECO:0000256" key="2">
    <source>
        <dbReference type="ARBA" id="ARBA00004685"/>
    </source>
</evidence>
<evidence type="ECO:0000256" key="7">
    <source>
        <dbReference type="ARBA" id="ARBA00023136"/>
    </source>
</evidence>
<keyword evidence="7 11" id="KW-0472">Membrane</keyword>
<sequence length="316" mass="36692">MAFEVKPHLEYQILDDESEKEETDNFLSQRTASTDGDPRSWYKPQRLSMRSLVILIPWILSFFLAVICLVLLSKLQPNSNGLGTYETGFRPDMSFVNKVPLRKVRFTGSPHFYDNGSAWRDPVDPTAPWPGNMQLLGDPSPEVDENWKRYIGKRYFSISEEEATRAWGDKRHEYIDQRHGGYTAGLDVFHNLHCINAIRKALHPEYYQSNSSHGHDHVPHTEHCLDVLRQSIQCYGSTTLIPTKFFKGLERNYIDSDQVHVCRDFNYLRDFATSRARGHEAYIPRDRSLLDERKHAIVEQHFAKKKAKQKQKPPST</sequence>
<evidence type="ECO:0000256" key="4">
    <source>
        <dbReference type="ARBA" id="ARBA00022989"/>
    </source>
</evidence>
<evidence type="ECO:0000256" key="6">
    <source>
        <dbReference type="ARBA" id="ARBA00023026"/>
    </source>
</evidence>
<dbReference type="GO" id="GO:0016491">
    <property type="term" value="F:oxidoreductase activity"/>
    <property type="evidence" value="ECO:0007669"/>
    <property type="project" value="UniProtKB-KW"/>
</dbReference>
<keyword evidence="8" id="KW-0325">Glycoprotein</keyword>
<proteinExistence type="inferred from homology"/>
<gene>
    <name evidence="12" type="ORF">VPNG_07313</name>
</gene>
<evidence type="ECO:0000256" key="11">
    <source>
        <dbReference type="SAM" id="Phobius"/>
    </source>
</evidence>
<comment type="subcellular location">
    <subcellularLocation>
        <location evidence="1">Membrane</location>
        <topology evidence="1">Single-pass membrane protein</topology>
    </subcellularLocation>
</comment>
<feature type="transmembrane region" description="Helical" evidence="11">
    <location>
        <begin position="52"/>
        <end position="72"/>
    </location>
</feature>
<evidence type="ECO:0008006" key="14">
    <source>
        <dbReference type="Google" id="ProtNLM"/>
    </source>
</evidence>
<dbReference type="EMBL" id="LKEB01000039">
    <property type="protein sequence ID" value="ROW07144.1"/>
    <property type="molecule type" value="Genomic_DNA"/>
</dbReference>
<reference evidence="12 13" key="1">
    <citation type="submission" date="2015-09" db="EMBL/GenBank/DDBJ databases">
        <title>Host preference determinants of Valsa canker pathogens revealed by comparative genomics.</title>
        <authorList>
            <person name="Yin Z."/>
            <person name="Huang L."/>
        </authorList>
    </citation>
    <scope>NUCLEOTIDE SEQUENCE [LARGE SCALE GENOMIC DNA]</scope>
    <source>
        <strain evidence="12 13">SXYLt</strain>
    </source>
</reference>
<comment type="similarity">
    <text evidence="9">Belongs to the ustYa family.</text>
</comment>
<evidence type="ECO:0000256" key="9">
    <source>
        <dbReference type="ARBA" id="ARBA00035112"/>
    </source>
</evidence>
<dbReference type="AlphaFoldDB" id="A0A423WU98"/>
<keyword evidence="5" id="KW-0560">Oxidoreductase</keyword>
<evidence type="ECO:0000256" key="10">
    <source>
        <dbReference type="SAM" id="MobiDB-lite"/>
    </source>
</evidence>
<dbReference type="GO" id="GO:0016020">
    <property type="term" value="C:membrane"/>
    <property type="evidence" value="ECO:0007669"/>
    <property type="project" value="UniProtKB-SubCell"/>
</dbReference>
<evidence type="ECO:0000256" key="1">
    <source>
        <dbReference type="ARBA" id="ARBA00004167"/>
    </source>
</evidence>
<keyword evidence="4 11" id="KW-1133">Transmembrane helix</keyword>